<dbReference type="Pfam" id="PF07765">
    <property type="entry name" value="KIP1"/>
    <property type="match status" value="1"/>
</dbReference>
<dbReference type="HOGENOM" id="CLU_072690_1_0_1"/>
<feature type="compositionally biased region" description="Polar residues" evidence="3">
    <location>
        <begin position="72"/>
        <end position="92"/>
    </location>
</feature>
<proteinExistence type="inferred from homology"/>
<evidence type="ECO:0000256" key="1">
    <source>
        <dbReference type="ARBA" id="ARBA00023054"/>
    </source>
</evidence>
<feature type="compositionally biased region" description="Acidic residues" evidence="3">
    <location>
        <begin position="144"/>
        <end position="160"/>
    </location>
</feature>
<dbReference type="PROSITE" id="PS51774">
    <property type="entry name" value="NAB"/>
    <property type="match status" value="1"/>
</dbReference>
<reference evidence="6" key="1">
    <citation type="journal article" date="2013" name="Science">
        <title>The Amborella genome and the evolution of flowering plants.</title>
        <authorList>
            <consortium name="Amborella Genome Project"/>
        </authorList>
    </citation>
    <scope>NUCLEOTIDE SEQUENCE [LARGE SCALE GENOMIC DNA]</scope>
</reference>
<sequence length="254" mass="29387">MLKLIEEDADSFAQRAEMYYKKRPELIAMVEDFYRAYRSLAERHDQLKCETGCSKTPPPLELSHSRKYRSPPQLSFPTKPSPLSNSSLSTKTQPKKLNFSATSIKTTEPSESFDSEESEAPSTKTQLKKLDFPATNIKNTEPSESFESEESEIDDAEEEMANVETEEMLMLREEVMRLREENRQQKEELMERNEEKREVIRQLSLSIDILNEENQGLVRCLRQTKLGLFEFMRWKGAGKSSNGSSLCRRNLVAR</sequence>
<evidence type="ECO:0000313" key="6">
    <source>
        <dbReference type="Proteomes" id="UP000017836"/>
    </source>
</evidence>
<dbReference type="InterPro" id="IPR011684">
    <property type="entry name" value="NAB"/>
</dbReference>
<protein>
    <recommendedName>
        <fullName evidence="4">NAB domain-containing protein</fullName>
    </recommendedName>
</protein>
<dbReference type="PANTHER" id="PTHR32258:SF28">
    <property type="entry name" value="PROTEIN NETWORKED 3A-RELATED"/>
    <property type="match status" value="1"/>
</dbReference>
<keyword evidence="1" id="KW-0175">Coiled coil</keyword>
<evidence type="ECO:0000256" key="2">
    <source>
        <dbReference type="ARBA" id="ARBA00038006"/>
    </source>
</evidence>
<keyword evidence="6" id="KW-1185">Reference proteome</keyword>
<dbReference type="Gramene" id="ERN16868">
    <property type="protein sequence ID" value="ERN16868"/>
    <property type="gene ID" value="AMTR_s00057p00147680"/>
</dbReference>
<accession>U5D900</accession>
<dbReference type="PANTHER" id="PTHR32258">
    <property type="entry name" value="PROTEIN NETWORKED 4A"/>
    <property type="match status" value="1"/>
</dbReference>
<dbReference type="EMBL" id="KI392405">
    <property type="protein sequence ID" value="ERN16868.1"/>
    <property type="molecule type" value="Genomic_DNA"/>
</dbReference>
<dbReference type="Proteomes" id="UP000017836">
    <property type="component" value="Unassembled WGS sequence"/>
</dbReference>
<dbReference type="InterPro" id="IPR051861">
    <property type="entry name" value="NET_actin-binding_domain"/>
</dbReference>
<dbReference type="AlphaFoldDB" id="U5D900"/>
<evidence type="ECO:0000256" key="3">
    <source>
        <dbReference type="SAM" id="MobiDB-lite"/>
    </source>
</evidence>
<dbReference type="GO" id="GO:0003779">
    <property type="term" value="F:actin binding"/>
    <property type="evidence" value="ECO:0007669"/>
    <property type="project" value="InterPro"/>
</dbReference>
<feature type="domain" description="NAB" evidence="4">
    <location>
        <begin position="1"/>
        <end position="51"/>
    </location>
</feature>
<feature type="region of interest" description="Disordered" evidence="3">
    <location>
        <begin position="49"/>
        <end position="160"/>
    </location>
</feature>
<gene>
    <name evidence="5" type="ORF">AMTR_s00057p00147680</name>
</gene>
<evidence type="ECO:0000259" key="4">
    <source>
        <dbReference type="PROSITE" id="PS51774"/>
    </source>
</evidence>
<comment type="similarity">
    <text evidence="2">Belongs to the NET family.</text>
</comment>
<evidence type="ECO:0000313" key="5">
    <source>
        <dbReference type="EMBL" id="ERN16868.1"/>
    </source>
</evidence>
<dbReference type="OMA" id="AHCKATT"/>
<name>U5D900_AMBTC</name>
<organism evidence="5 6">
    <name type="scientific">Amborella trichopoda</name>
    <dbReference type="NCBI Taxonomy" id="13333"/>
    <lineage>
        <taxon>Eukaryota</taxon>
        <taxon>Viridiplantae</taxon>
        <taxon>Streptophyta</taxon>
        <taxon>Embryophyta</taxon>
        <taxon>Tracheophyta</taxon>
        <taxon>Spermatophyta</taxon>
        <taxon>Magnoliopsida</taxon>
        <taxon>Amborellales</taxon>
        <taxon>Amborellaceae</taxon>
        <taxon>Amborella</taxon>
    </lineage>
</organism>
<dbReference type="eggNOG" id="ENOG502R3Z2">
    <property type="taxonomic scope" value="Eukaryota"/>
</dbReference>